<comment type="caution">
    <text evidence="6">The sequence shown here is derived from an EMBL/GenBank/DDBJ whole genome shotgun (WGS) entry which is preliminary data.</text>
</comment>
<dbReference type="InterPro" id="IPR036188">
    <property type="entry name" value="FAD/NAD-bd_sf"/>
</dbReference>
<dbReference type="PANTHER" id="PTHR42887:SF2">
    <property type="entry name" value="OS12G0638800 PROTEIN"/>
    <property type="match status" value="1"/>
</dbReference>
<dbReference type="Pfam" id="PF03486">
    <property type="entry name" value="HI0933_like"/>
    <property type="match status" value="1"/>
</dbReference>
<dbReference type="SUPFAM" id="SSF51905">
    <property type="entry name" value="FAD/NAD(P)-binding domain"/>
    <property type="match status" value="1"/>
</dbReference>
<keyword evidence="7" id="KW-1185">Reference proteome</keyword>
<dbReference type="Gene3D" id="3.50.50.60">
    <property type="entry name" value="FAD/NAD(P)-binding domain"/>
    <property type="match status" value="1"/>
</dbReference>
<feature type="domain" description="RsdA/BaiN/AoA(So)-like Rossmann fold-like" evidence="4">
    <location>
        <begin position="3"/>
        <end position="393"/>
    </location>
</feature>
<dbReference type="EMBL" id="BDJK01000011">
    <property type="protein sequence ID" value="GAV22312.1"/>
    <property type="molecule type" value="Genomic_DNA"/>
</dbReference>
<keyword evidence="3" id="KW-0274">FAD</keyword>
<evidence type="ECO:0000313" key="7">
    <source>
        <dbReference type="Proteomes" id="UP000187485"/>
    </source>
</evidence>
<reference evidence="7" key="1">
    <citation type="submission" date="2016-12" db="EMBL/GenBank/DDBJ databases">
        <title>Draft Genome Sequences od Carboxydothermus pertinax and islandicus, Hydrogenogenic Carboxydotrophic Bacteria.</title>
        <authorList>
            <person name="Fukuyama Y."/>
            <person name="Ohmae K."/>
            <person name="Yoneda Y."/>
            <person name="Yoshida T."/>
            <person name="Sako Y."/>
        </authorList>
    </citation>
    <scope>NUCLEOTIDE SEQUENCE [LARGE SCALE GENOMIC DNA]</scope>
    <source>
        <strain evidence="7">Ug1</strain>
    </source>
</reference>
<evidence type="ECO:0000256" key="3">
    <source>
        <dbReference type="ARBA" id="ARBA00022827"/>
    </source>
</evidence>
<evidence type="ECO:0000256" key="1">
    <source>
        <dbReference type="ARBA" id="ARBA00001974"/>
    </source>
</evidence>
<evidence type="ECO:0000313" key="6">
    <source>
        <dbReference type="EMBL" id="GAV22312.1"/>
    </source>
</evidence>
<dbReference type="InterPro" id="IPR055178">
    <property type="entry name" value="RsdA/BaiN/AoA(So)-like_dom"/>
</dbReference>
<dbReference type="InterPro" id="IPR004792">
    <property type="entry name" value="BaiN-like"/>
</dbReference>
<sequence length="394" mass="42786">MKRTVVVGGGAAGMMAALNSSGEVILLEKTDSLGKKLGLTGNGRGNITNLTPINEFLEYYHNGKFLKKALFTFTNEDLITFFTQQGLSLKVEEKKIFPASDRAKDIVKLFERLLVKKGVKIFFNQKVIDLIVSDAKILGVRTKDNDYFADKVVIATGGASFPQTGSSGDGILLLKKLGHNIIPLRPALVPLKLKEKVADLSGISLNNVDLTLLSSGKKLKTKRGPILFTHFGVSGPAVLNLSCYIPQNLKEVEIKIDFCPEYSPEELTNLMINAGNKILKNALPLKLPEKLREWLLIHFGLNPGNTVKATAPKTLRKLSEALKATPFTLVDTLPLEAAYVTAGGVEVREINPSTMESKIIKGLYLAGEIIDCHGESGGFNLQMAFSTGFLAGKS</sequence>
<dbReference type="AlphaFoldDB" id="A0A1L8CTT2"/>
<feature type="domain" description="RsdA/BaiN/AoA(So)-like insert" evidence="5">
    <location>
        <begin position="185"/>
        <end position="340"/>
    </location>
</feature>
<dbReference type="STRING" id="870242.cpu_08220"/>
<evidence type="ECO:0000259" key="4">
    <source>
        <dbReference type="Pfam" id="PF03486"/>
    </source>
</evidence>
<organism evidence="6 7">
    <name type="scientific">Carboxydothermus pertinax</name>
    <dbReference type="NCBI Taxonomy" id="870242"/>
    <lineage>
        <taxon>Bacteria</taxon>
        <taxon>Bacillati</taxon>
        <taxon>Bacillota</taxon>
        <taxon>Clostridia</taxon>
        <taxon>Thermoanaerobacterales</taxon>
        <taxon>Thermoanaerobacteraceae</taxon>
        <taxon>Carboxydothermus</taxon>
    </lineage>
</organism>
<accession>A0A1L8CTT2</accession>
<protein>
    <recommendedName>
        <fullName evidence="8">FAD-dependent oxidoreductase</fullName>
    </recommendedName>
</protein>
<dbReference type="RefSeq" id="WP_075858798.1">
    <property type="nucleotide sequence ID" value="NZ_BDJK01000011.1"/>
</dbReference>
<keyword evidence="2" id="KW-0285">Flavoprotein</keyword>
<name>A0A1L8CTT2_9THEO</name>
<dbReference type="OrthoDB" id="9773233at2"/>
<dbReference type="InterPro" id="IPR023166">
    <property type="entry name" value="BaiN-like_dom_sf"/>
</dbReference>
<evidence type="ECO:0008006" key="8">
    <source>
        <dbReference type="Google" id="ProtNLM"/>
    </source>
</evidence>
<dbReference type="Gene3D" id="2.40.30.10">
    <property type="entry name" value="Translation factors"/>
    <property type="match status" value="1"/>
</dbReference>
<comment type="cofactor">
    <cofactor evidence="1">
        <name>FAD</name>
        <dbReference type="ChEBI" id="CHEBI:57692"/>
    </cofactor>
</comment>
<dbReference type="PANTHER" id="PTHR42887">
    <property type="entry name" value="OS12G0638800 PROTEIN"/>
    <property type="match status" value="1"/>
</dbReference>
<dbReference type="NCBIfam" id="TIGR00275">
    <property type="entry name" value="aminoacetone oxidase family FAD-binding enzyme"/>
    <property type="match status" value="1"/>
</dbReference>
<dbReference type="InterPro" id="IPR057661">
    <property type="entry name" value="RsdA/BaiN/AoA(So)_Rossmann"/>
</dbReference>
<proteinExistence type="predicted"/>
<dbReference type="Proteomes" id="UP000187485">
    <property type="component" value="Unassembled WGS sequence"/>
</dbReference>
<dbReference type="PRINTS" id="PR00368">
    <property type="entry name" value="FADPNR"/>
</dbReference>
<dbReference type="Gene3D" id="1.10.8.260">
    <property type="entry name" value="HI0933 insert domain-like"/>
    <property type="match status" value="1"/>
</dbReference>
<evidence type="ECO:0000259" key="5">
    <source>
        <dbReference type="Pfam" id="PF22780"/>
    </source>
</evidence>
<dbReference type="Pfam" id="PF22780">
    <property type="entry name" value="HI0933_like_1st"/>
    <property type="match status" value="1"/>
</dbReference>
<evidence type="ECO:0000256" key="2">
    <source>
        <dbReference type="ARBA" id="ARBA00022630"/>
    </source>
</evidence>
<gene>
    <name evidence="6" type="ORF">cpu_08220</name>
</gene>
<dbReference type="SUPFAM" id="SSF160996">
    <property type="entry name" value="HI0933 insert domain-like"/>
    <property type="match status" value="1"/>
</dbReference>